<accession>A0A806KNM9</accession>
<sequence>MQALTNKVYSKKNVASSKKVTVTFFATYNISSQKTKK</sequence>
<proteinExistence type="predicted"/>
<evidence type="ECO:0000313" key="1">
    <source>
        <dbReference type="EMBL" id="AGS52178.1"/>
    </source>
</evidence>
<dbReference type="EMBL" id="JQ844184">
    <property type="protein sequence ID" value="AGS52178.1"/>
    <property type="molecule type" value="Genomic_DNA"/>
</dbReference>
<reference evidence="1" key="1">
    <citation type="submission" date="2012-03" db="EMBL/GenBank/DDBJ databases">
        <title>Functional metagenomics reveals considerable lignocellulase gene clusters in the gut microbiome of a wood-feeding higher termite.</title>
        <authorList>
            <person name="Liu N."/>
        </authorList>
    </citation>
    <scope>NUCLEOTIDE SEQUENCE</scope>
</reference>
<dbReference type="AlphaFoldDB" id="A0A806KNM9"/>
<name>A0A806KNM9_9BACT</name>
<protein>
    <submittedName>
        <fullName evidence="1">Uncharacterized protein</fullName>
    </submittedName>
</protein>
<organism evidence="1">
    <name type="scientific">uncultured bacterium contig00049</name>
    <dbReference type="NCBI Taxonomy" id="1181534"/>
    <lineage>
        <taxon>Bacteria</taxon>
        <taxon>environmental samples</taxon>
    </lineage>
</organism>